<dbReference type="AlphaFoldDB" id="A0A317XHY0"/>
<dbReference type="EMBL" id="KZ819202">
    <property type="protein sequence ID" value="PWY97846.1"/>
    <property type="molecule type" value="Genomic_DNA"/>
</dbReference>
<comment type="catalytic activity">
    <reaction evidence="1">
        <text>Endohydrolysis of (1-&gt;4)-beta-D-glucosidic linkages in cellulose, lichenin and cereal beta-D-glucans.</text>
        <dbReference type="EC" id="3.2.1.4"/>
    </reaction>
</comment>
<dbReference type="Pfam" id="PF02015">
    <property type="entry name" value="Glyco_hydro_45"/>
    <property type="match status" value="1"/>
</dbReference>
<accession>A0A317XHY0</accession>
<evidence type="ECO:0000256" key="2">
    <source>
        <dbReference type="ARBA" id="ARBA00007793"/>
    </source>
</evidence>
<dbReference type="InterPro" id="IPR000334">
    <property type="entry name" value="Glyco_hydro_45"/>
</dbReference>
<evidence type="ECO:0000256" key="4">
    <source>
        <dbReference type="ARBA" id="ARBA00022801"/>
    </source>
</evidence>
<dbReference type="SUPFAM" id="SSF50685">
    <property type="entry name" value="Barwin-like endoglucanases"/>
    <property type="match status" value="1"/>
</dbReference>
<dbReference type="EMBL" id="KZ819210">
    <property type="protein sequence ID" value="PWY97365.1"/>
    <property type="molecule type" value="Genomic_DNA"/>
</dbReference>
<reference evidence="12 13" key="1">
    <citation type="journal article" date="2018" name="Mol. Biol. Evol.">
        <title>Broad Genomic Sampling Reveals a Smut Pathogenic Ancestry of the Fungal Clade Ustilaginomycotina.</title>
        <authorList>
            <person name="Kijpornyongpan T."/>
            <person name="Mondo S.J."/>
            <person name="Barry K."/>
            <person name="Sandor L."/>
            <person name="Lee J."/>
            <person name="Lipzen A."/>
            <person name="Pangilinan J."/>
            <person name="LaButti K."/>
            <person name="Hainaut M."/>
            <person name="Henrissat B."/>
            <person name="Grigoriev I.V."/>
            <person name="Spatafora J.W."/>
            <person name="Aime M.C."/>
        </authorList>
    </citation>
    <scope>NUCLEOTIDE SEQUENCE [LARGE SCALE GENOMIC DNA]</scope>
    <source>
        <strain evidence="12 13">MCA 3645</strain>
    </source>
</reference>
<evidence type="ECO:0000256" key="8">
    <source>
        <dbReference type="ARBA" id="ARBA00023326"/>
    </source>
</evidence>
<evidence type="ECO:0000313" key="11">
    <source>
        <dbReference type="EMBL" id="PWY97365.1"/>
    </source>
</evidence>
<evidence type="ECO:0000313" key="13">
    <source>
        <dbReference type="Proteomes" id="UP000246740"/>
    </source>
</evidence>
<dbReference type="Proteomes" id="UP000246740">
    <property type="component" value="Unassembled WGS sequence"/>
</dbReference>
<feature type="region of interest" description="Disordered" evidence="9">
    <location>
        <begin position="216"/>
        <end position="251"/>
    </location>
</feature>
<evidence type="ECO:0000256" key="1">
    <source>
        <dbReference type="ARBA" id="ARBA00000966"/>
    </source>
</evidence>
<evidence type="ECO:0000256" key="9">
    <source>
        <dbReference type="SAM" id="MobiDB-lite"/>
    </source>
</evidence>
<evidence type="ECO:0000256" key="7">
    <source>
        <dbReference type="ARBA" id="ARBA00023295"/>
    </source>
</evidence>
<sequence>MYAGQGVNGGGLPTTPYATRFWDCCPAAFSYTPKGGVYAPVDACHKDGKTLFPFDIHNPGKNGCEGGDRFACSCIQPWVDSKDPTLAYGFAAYNIHEADGSIESACYLAEFKPNDSNGKPMKVTKIILQNINTSGNILKGSFDFNLAGGGVGDFPAGCVAQWGQSWGSQYGGVTGAKQCCNLPPALRSSCLFRFTYFGENPALAGTPKRVRCPTGIIDRSGSQRKDDAQVAPYSGVTDATGKPAADGYKRNRGVCDNIDPLGVVSSVCGGHVLNSRTPSRHVKRRPSPAGTTPGVEVVPPSAPKPTPKSHKQR</sequence>
<dbReference type="GO" id="GO:0008810">
    <property type="term" value="F:cellulase activity"/>
    <property type="evidence" value="ECO:0007669"/>
    <property type="project" value="UniProtKB-EC"/>
</dbReference>
<evidence type="ECO:0000256" key="5">
    <source>
        <dbReference type="ARBA" id="ARBA00023001"/>
    </source>
</evidence>
<dbReference type="OrthoDB" id="10035502at2759"/>
<evidence type="ECO:0000256" key="3">
    <source>
        <dbReference type="ARBA" id="ARBA00012601"/>
    </source>
</evidence>
<keyword evidence="6" id="KW-0119">Carbohydrate metabolism</keyword>
<keyword evidence="13" id="KW-1185">Reference proteome</keyword>
<dbReference type="InParanoid" id="A0A317XHY0"/>
<keyword evidence="5" id="KW-0136">Cellulose degradation</keyword>
<dbReference type="Gene3D" id="2.40.40.10">
    <property type="entry name" value="RlpA-like domain"/>
    <property type="match status" value="1"/>
</dbReference>
<comment type="similarity">
    <text evidence="2">Belongs to the glycosyl hydrolase 45 (cellulase K) family.</text>
</comment>
<dbReference type="PANTHER" id="PTHR39730:SF1">
    <property type="entry name" value="ENDOGLUCANASE 1"/>
    <property type="match status" value="1"/>
</dbReference>
<evidence type="ECO:0000259" key="10">
    <source>
        <dbReference type="Pfam" id="PF02015"/>
    </source>
</evidence>
<feature type="domain" description="Glycosyl hydrolases family 45 active site" evidence="10">
    <location>
        <begin position="17"/>
        <end position="223"/>
    </location>
</feature>
<feature type="region of interest" description="Disordered" evidence="9">
    <location>
        <begin position="270"/>
        <end position="313"/>
    </location>
</feature>
<dbReference type="STRING" id="1882483.A0A317XHY0"/>
<name>A0A317XHY0_9BASI</name>
<keyword evidence="7" id="KW-0326">Glycosidase</keyword>
<evidence type="ECO:0000256" key="6">
    <source>
        <dbReference type="ARBA" id="ARBA00023277"/>
    </source>
</evidence>
<keyword evidence="4" id="KW-0378">Hydrolase</keyword>
<keyword evidence="8" id="KW-0624">Polysaccharide degradation</keyword>
<gene>
    <name evidence="12" type="ORF">BCV70DRAFT_166276</name>
    <name evidence="11" type="ORF">BCV70DRAFT_167155</name>
</gene>
<evidence type="ECO:0000313" key="12">
    <source>
        <dbReference type="EMBL" id="PWY97846.1"/>
    </source>
</evidence>
<dbReference type="GO" id="GO:0030245">
    <property type="term" value="P:cellulose catabolic process"/>
    <property type="evidence" value="ECO:0007669"/>
    <property type="project" value="UniProtKB-KW"/>
</dbReference>
<dbReference type="EC" id="3.2.1.4" evidence="3"/>
<organism evidence="12 13">
    <name type="scientific">Testicularia cyperi</name>
    <dbReference type="NCBI Taxonomy" id="1882483"/>
    <lineage>
        <taxon>Eukaryota</taxon>
        <taxon>Fungi</taxon>
        <taxon>Dikarya</taxon>
        <taxon>Basidiomycota</taxon>
        <taxon>Ustilaginomycotina</taxon>
        <taxon>Ustilaginomycetes</taxon>
        <taxon>Ustilaginales</taxon>
        <taxon>Anthracoideaceae</taxon>
        <taxon>Testicularia</taxon>
    </lineage>
</organism>
<dbReference type="InterPro" id="IPR036908">
    <property type="entry name" value="RlpA-like_sf"/>
</dbReference>
<dbReference type="InterPro" id="IPR052288">
    <property type="entry name" value="GH45_Enzymes"/>
</dbReference>
<protein>
    <recommendedName>
        <fullName evidence="3">cellulase</fullName>
        <ecNumber evidence="3">3.2.1.4</ecNumber>
    </recommendedName>
</protein>
<proteinExistence type="inferred from homology"/>
<dbReference type="PANTHER" id="PTHR39730">
    <property type="entry name" value="ENDOGLUCANASE 1"/>
    <property type="match status" value="1"/>
</dbReference>